<dbReference type="InterPro" id="IPR003344">
    <property type="entry name" value="Big_1_dom"/>
</dbReference>
<dbReference type="Pfam" id="PF04151">
    <property type="entry name" value="PPC"/>
    <property type="match status" value="1"/>
</dbReference>
<accession>A0A7T3FZJ4</accession>
<dbReference type="KEGG" id="hlt:I7X12_03100"/>
<feature type="domain" description="Big-1" evidence="1">
    <location>
        <begin position="625"/>
        <end position="709"/>
    </location>
</feature>
<protein>
    <submittedName>
        <fullName evidence="2">Pre-peptidase C-terminal domain-containing protein</fullName>
    </submittedName>
</protein>
<dbReference type="Proteomes" id="UP000595001">
    <property type="component" value="Chromosome"/>
</dbReference>
<evidence type="ECO:0000313" key="3">
    <source>
        <dbReference type="Proteomes" id="UP000595001"/>
    </source>
</evidence>
<dbReference type="InterPro" id="IPR007280">
    <property type="entry name" value="Peptidase_C_arc/bac"/>
</dbReference>
<dbReference type="EMBL" id="CP065856">
    <property type="protein sequence ID" value="QPV63634.1"/>
    <property type="molecule type" value="Genomic_DNA"/>
</dbReference>
<dbReference type="Gene3D" id="2.60.120.380">
    <property type="match status" value="5"/>
</dbReference>
<dbReference type="RefSeq" id="WP_198062421.1">
    <property type="nucleotide sequence ID" value="NZ_CP065856.1"/>
</dbReference>
<dbReference type="AlphaFoldDB" id="A0A7T3FZJ4"/>
<gene>
    <name evidence="2" type="ORF">I7X12_03100</name>
</gene>
<dbReference type="Pfam" id="PF13620">
    <property type="entry name" value="CarboxypepD_reg"/>
    <property type="match status" value="1"/>
</dbReference>
<keyword evidence="3" id="KW-1185">Reference proteome</keyword>
<dbReference type="Gene3D" id="2.60.40.1120">
    <property type="entry name" value="Carboxypeptidase-like, regulatory domain"/>
    <property type="match status" value="1"/>
</dbReference>
<dbReference type="InterPro" id="IPR013784">
    <property type="entry name" value="Carb-bd-like_fold"/>
</dbReference>
<evidence type="ECO:0000259" key="1">
    <source>
        <dbReference type="PROSITE" id="PS51127"/>
    </source>
</evidence>
<evidence type="ECO:0000313" key="2">
    <source>
        <dbReference type="EMBL" id="QPV63634.1"/>
    </source>
</evidence>
<dbReference type="SUPFAM" id="SSF49452">
    <property type="entry name" value="Starch-binding domain-like"/>
    <property type="match status" value="1"/>
</dbReference>
<name>A0A7T3FZJ4_9EURY</name>
<reference evidence="2 3" key="1">
    <citation type="submission" date="2020-12" db="EMBL/GenBank/DDBJ databases">
        <title>Halosimplex halophilum sp. nov. and Halosimplex salinum sp. nov., two new members of the genus Halosimplex.</title>
        <authorList>
            <person name="Cui H.L."/>
        </authorList>
    </citation>
    <scope>NUCLEOTIDE SEQUENCE [LARGE SCALE GENOMIC DNA]</scope>
    <source>
        <strain evidence="2 3">YGH94</strain>
    </source>
</reference>
<dbReference type="PROSITE" id="PS51127">
    <property type="entry name" value="BIG1"/>
    <property type="match status" value="1"/>
</dbReference>
<organism evidence="2 3">
    <name type="scientific">Halosimplex litoreum</name>
    <dbReference type="NCBI Taxonomy" id="1198301"/>
    <lineage>
        <taxon>Archaea</taxon>
        <taxon>Methanobacteriati</taxon>
        <taxon>Methanobacteriota</taxon>
        <taxon>Stenosarchaea group</taxon>
        <taxon>Halobacteria</taxon>
        <taxon>Halobacteriales</taxon>
        <taxon>Haloarculaceae</taxon>
        <taxon>Halosimplex</taxon>
    </lineage>
</organism>
<proteinExistence type="predicted"/>
<dbReference type="GeneID" id="60587447"/>
<dbReference type="GO" id="GO:0030246">
    <property type="term" value="F:carbohydrate binding"/>
    <property type="evidence" value="ECO:0007669"/>
    <property type="project" value="InterPro"/>
</dbReference>
<sequence>MNGRVLLLGTIGMLVLAAGAVGGASGSATLADHNNVSSAQPLDDGTIDGVDIPGNESIYYEIDLADKEQVTVSTEGADQGVQLRLLAPDGATELRSASGSAGSFNEPDVSVTYTANQNGTFYLAVSTVSDSPTTVSLTTETPDLTDRFERNDQFESATELSDGETNGLVLAGSELDYYAVELNDSEQVTFSTDGATQGMRVRMFAPDRVTELRSARGEAGSFNEPDVSVTYTANQNGTFYFELDSRTDRSTNYSLSVQTPDLTDSLEPNDELGAAATLSEGQTDGLSLAGSELDYYAVQLNDSEQITFSTEGASQGLGLRMFAPDQVTELRSARGEAGSFNEPDVSVTYTANQNGTFYFELDSRTDRSTNYSVSVQTPDLTDRFEPNDGFDNATTLAEGRYDDLDLAGSELDYYAVELNDSEQITFSTEGASQGLRLRMFGPDRVTELRSARGEAGSFNEPDVSVTYTANQNGTFYFELDSRTDRSTAYSVSAQKVDRTDEFEPNDEFASAPLLTRGRYSDLDVAGAEQDYYFVPLNASQQVDVSLEETGGDLEATLYAANGSVLTRDDNTGFGDGSVSFSYTVRADGNYYLGITSPSNRSAGYRLVLNSNGTIEQLPTVPSRADVSLSTSSINASEPTDLTVTVTDARSGDAVEGATVSISDLQVSATTDASGVATLSVEASSPGDYPVSVSADGYADASATLTVESNSEIPSDAVYSPGSPAAEFDADLDGRIGIGELGTAAEAYASGGLGITGLGDVAEAYASS</sequence>